<sequence>MKRFLKLHKYRNFGMDKEDVLVLNRDLSKDRIGDLVILIGPNNSGKSNVLDALDLKKEKLSERDKTTLSFDSDDLCPKLTFGVSDGAAHLSYELTLSGAKCLAQLPEAKPYQFNYEEALREFESWVAIFRKHIGDDDATAQFLAAARSDQCKTEVEFHSNMNRFLDHERNRCESRRMNYFANTGRQTSTQYDAAVNEIMNSGSKLASFVFGKKKDDELSKANDYMKAKYGISFLPTVIAYTDKSINQSDLETSIDKLDQSPFFQSVFKAIGIEPSFIKNGYSQYQQFHNKASLNKIKREIDRKIGELSNEFNRMYFAEKDEYKFAIDLDANTISFSMARGKDEDPIMIQYQSTGFRWFFDLFFNFLSTSQLNAGDIVVMDEPATHLHPEGQRELRRFLKQFAMRSGITFVIATHMPFLIDPDNYDELRVVSSENNRAHIANLFTAIDENDPDSLKPIKESLTIKQNVLYDYDTEIVWVEGITDYNYLTMFKNLLGIKNIAFLPFQGVGKNDNHERAILKSLISVKFYKRNLLLDGDAAGKAMKEKCKDTAFNNAICLTDIFKDQPNIKEIEDLFSPEDRKKYASLDKESDLFKKSFVSSNMKKFCKLEDFSEMTINNFKKLFDHISD</sequence>
<dbReference type="InterPro" id="IPR051396">
    <property type="entry name" value="Bact_Antivir_Def_Nuclease"/>
</dbReference>
<reference evidence="2" key="1">
    <citation type="submission" date="2020-10" db="EMBL/GenBank/DDBJ databases">
        <authorList>
            <person name="Gilroy R."/>
        </authorList>
    </citation>
    <scope>NUCLEOTIDE SEQUENCE</scope>
    <source>
        <strain evidence="2">17113</strain>
    </source>
</reference>
<proteinExistence type="predicted"/>
<reference evidence="2" key="2">
    <citation type="journal article" date="2021" name="PeerJ">
        <title>Extensive microbial diversity within the chicken gut microbiome revealed by metagenomics and culture.</title>
        <authorList>
            <person name="Gilroy R."/>
            <person name="Ravi A."/>
            <person name="Getino M."/>
            <person name="Pursley I."/>
            <person name="Horton D.L."/>
            <person name="Alikhan N.F."/>
            <person name="Baker D."/>
            <person name="Gharbi K."/>
            <person name="Hall N."/>
            <person name="Watson M."/>
            <person name="Adriaenssens E.M."/>
            <person name="Foster-Nyarko E."/>
            <person name="Jarju S."/>
            <person name="Secka A."/>
            <person name="Antonio M."/>
            <person name="Oren A."/>
            <person name="Chaudhuri R.R."/>
            <person name="La Ragione R."/>
            <person name="Hildebrand F."/>
            <person name="Pallen M.J."/>
        </authorList>
    </citation>
    <scope>NUCLEOTIDE SEQUENCE</scope>
    <source>
        <strain evidence="2">17113</strain>
    </source>
</reference>
<dbReference type="CDD" id="cd00267">
    <property type="entry name" value="ABC_ATPase"/>
    <property type="match status" value="1"/>
</dbReference>
<organism evidence="2 3">
    <name type="scientific">Candidatus Alloenteromonas pullistercoris</name>
    <dbReference type="NCBI Taxonomy" id="2840785"/>
    <lineage>
        <taxon>Bacteria</taxon>
        <taxon>Bacillati</taxon>
        <taxon>Bacillota</taxon>
        <taxon>Bacillota incertae sedis</taxon>
        <taxon>Candidatus Alloenteromonas</taxon>
    </lineage>
</organism>
<dbReference type="PANTHER" id="PTHR43581">
    <property type="entry name" value="ATP/GTP PHOSPHATASE"/>
    <property type="match status" value="1"/>
</dbReference>
<dbReference type="Gene3D" id="3.40.50.300">
    <property type="entry name" value="P-loop containing nucleotide triphosphate hydrolases"/>
    <property type="match status" value="1"/>
</dbReference>
<evidence type="ECO:0000313" key="3">
    <source>
        <dbReference type="Proteomes" id="UP000823634"/>
    </source>
</evidence>
<dbReference type="EMBL" id="JADINA010000016">
    <property type="protein sequence ID" value="MBO8426069.1"/>
    <property type="molecule type" value="Genomic_DNA"/>
</dbReference>
<dbReference type="SUPFAM" id="SSF52540">
    <property type="entry name" value="P-loop containing nucleoside triphosphate hydrolases"/>
    <property type="match status" value="1"/>
</dbReference>
<dbReference type="PANTHER" id="PTHR43581:SF4">
    <property type="entry name" value="ATP_GTP PHOSPHATASE"/>
    <property type="match status" value="1"/>
</dbReference>
<evidence type="ECO:0000313" key="2">
    <source>
        <dbReference type="EMBL" id="MBO8426069.1"/>
    </source>
</evidence>
<comment type="caution">
    <text evidence="2">The sequence shown here is derived from an EMBL/GenBank/DDBJ whole genome shotgun (WGS) entry which is preliminary data.</text>
</comment>
<feature type="domain" description="Endonuclease GajA/Old nuclease/RecF-like AAA" evidence="1">
    <location>
        <begin position="30"/>
        <end position="419"/>
    </location>
</feature>
<protein>
    <submittedName>
        <fullName evidence="2">AAA family ATPase</fullName>
    </submittedName>
</protein>
<dbReference type="AlphaFoldDB" id="A0A9D9DE63"/>
<dbReference type="Proteomes" id="UP000823634">
    <property type="component" value="Unassembled WGS sequence"/>
</dbReference>
<accession>A0A9D9DE63</accession>
<evidence type="ECO:0000259" key="1">
    <source>
        <dbReference type="Pfam" id="PF13175"/>
    </source>
</evidence>
<dbReference type="InterPro" id="IPR027417">
    <property type="entry name" value="P-loop_NTPase"/>
</dbReference>
<gene>
    <name evidence="2" type="ORF">IAC61_01965</name>
</gene>
<dbReference type="InterPro" id="IPR041685">
    <property type="entry name" value="AAA_GajA/Old/RecF-like"/>
</dbReference>
<dbReference type="Pfam" id="PF13175">
    <property type="entry name" value="AAA_15"/>
    <property type="match status" value="1"/>
</dbReference>
<name>A0A9D9DE63_9FIRM</name>